<dbReference type="SUPFAM" id="SSF53092">
    <property type="entry name" value="Creatinase/prolidase N-terminal domain"/>
    <property type="match status" value="1"/>
</dbReference>
<proteinExistence type="predicted"/>
<protein>
    <submittedName>
        <fullName evidence="2">Peptidase M24</fullName>
    </submittedName>
</protein>
<dbReference type="EMBL" id="CP009245">
    <property type="protein sequence ID" value="APT84745.1"/>
    <property type="molecule type" value="Genomic_DNA"/>
</dbReference>
<dbReference type="InterPro" id="IPR000994">
    <property type="entry name" value="Pept_M24"/>
</dbReference>
<dbReference type="AlphaFoldDB" id="A0A1L7CFZ5"/>
<evidence type="ECO:0000313" key="2">
    <source>
        <dbReference type="EMBL" id="APT84745.1"/>
    </source>
</evidence>
<feature type="domain" description="Peptidase M24" evidence="1">
    <location>
        <begin position="149"/>
        <end position="352"/>
    </location>
</feature>
<dbReference type="PANTHER" id="PTHR46112">
    <property type="entry name" value="AMINOPEPTIDASE"/>
    <property type="match status" value="1"/>
</dbReference>
<dbReference type="PANTHER" id="PTHR46112:SF3">
    <property type="entry name" value="AMINOPEPTIDASE YPDF"/>
    <property type="match status" value="1"/>
</dbReference>
<sequence>MSETFATDVYVARMRQAEKLCAELGTGGLVVPTGMLMKYFTGLEIDSHERLTALVLGGEPTLISPAVDVPTIDPGLGLTQKAWPDGSSPYALVAEALSGAESDGPIVVGSALTADHVLRLQKVVGTDMLLAEEALGELLACKDEAEIAALAEAGEAIDAVHAQVPELLRAGRTEREVAADLERLILERHTSVDFIIVGSGPNGALPHHDYSDRVLAAGEMVVVDIGGTMPSGYCSDCTRTYVVPGGELDERLAAAYDVLSQAQRAALAQARPGVTAGSVDAAARDIITEAGYGEFFFHRTGHGIGLSTHEEPAIAAGNDRVLEPGMAFSIEPGIYISELGGARIEDIVVVTEDGVRRLNSRPRTLDASPEDAS</sequence>
<organism evidence="2 3">
    <name type="scientific">Corynebacterium aquilae DSM 44791</name>
    <dbReference type="NCBI Taxonomy" id="1431546"/>
    <lineage>
        <taxon>Bacteria</taxon>
        <taxon>Bacillati</taxon>
        <taxon>Actinomycetota</taxon>
        <taxon>Actinomycetes</taxon>
        <taxon>Mycobacteriales</taxon>
        <taxon>Corynebacteriaceae</taxon>
        <taxon>Corynebacterium</taxon>
    </lineage>
</organism>
<keyword evidence="3" id="KW-1185">Reference proteome</keyword>
<dbReference type="InterPro" id="IPR029149">
    <property type="entry name" value="Creatin/AminoP/Spt16_N"/>
</dbReference>
<reference evidence="2 3" key="1">
    <citation type="submission" date="2014-08" db="EMBL/GenBank/DDBJ databases">
        <title>Complete genome sequence of Corynebacterium aquilae S-613T(T) (=DSM 44791(T)), isolated from the choana of a healthy golden eagle.</title>
        <authorList>
            <person name="Ruckert C."/>
            <person name="Albersmeier A."/>
            <person name="Winkler A."/>
            <person name="Kalinowski J."/>
        </authorList>
    </citation>
    <scope>NUCLEOTIDE SEQUENCE [LARGE SCALE GENOMIC DNA]</scope>
    <source>
        <strain evidence="2 3">S-613</strain>
    </source>
</reference>
<dbReference type="Pfam" id="PF00557">
    <property type="entry name" value="Peptidase_M24"/>
    <property type="match status" value="1"/>
</dbReference>
<accession>A0A1L7CFZ5</accession>
<dbReference type="InterPro" id="IPR050659">
    <property type="entry name" value="Peptidase_M24B"/>
</dbReference>
<gene>
    <name evidence="2" type="ORF">CAQU_06305</name>
</gene>
<dbReference type="InterPro" id="IPR036005">
    <property type="entry name" value="Creatinase/aminopeptidase-like"/>
</dbReference>
<dbReference type="KEGG" id="caqu:CAQU_06305"/>
<dbReference type="Gene3D" id="3.90.230.10">
    <property type="entry name" value="Creatinase/methionine aminopeptidase superfamily"/>
    <property type="match status" value="1"/>
</dbReference>
<name>A0A1L7CFZ5_9CORY</name>
<dbReference type="OrthoDB" id="9806388at2"/>
<evidence type="ECO:0000259" key="1">
    <source>
        <dbReference type="Pfam" id="PF00557"/>
    </source>
</evidence>
<evidence type="ECO:0000313" key="3">
    <source>
        <dbReference type="Proteomes" id="UP000185478"/>
    </source>
</evidence>
<dbReference type="STRING" id="1431546.CAQU_06305"/>
<dbReference type="SUPFAM" id="SSF55920">
    <property type="entry name" value="Creatinase/aminopeptidase"/>
    <property type="match status" value="1"/>
</dbReference>
<dbReference type="Gene3D" id="3.40.350.10">
    <property type="entry name" value="Creatinase/prolidase N-terminal domain"/>
    <property type="match status" value="1"/>
</dbReference>
<dbReference type="Proteomes" id="UP000185478">
    <property type="component" value="Chromosome"/>
</dbReference>
<dbReference type="RefSeq" id="WP_075726146.1">
    <property type="nucleotide sequence ID" value="NZ_CP009245.1"/>
</dbReference>